<keyword evidence="4" id="KW-1185">Reference proteome</keyword>
<dbReference type="SUPFAM" id="SSF51126">
    <property type="entry name" value="Pectin lyase-like"/>
    <property type="match status" value="1"/>
</dbReference>
<accession>A0A543GAT2</accession>
<evidence type="ECO:0000313" key="4">
    <source>
        <dbReference type="Proteomes" id="UP000319818"/>
    </source>
</evidence>
<dbReference type="RefSeq" id="WP_142096130.1">
    <property type="nucleotide sequence ID" value="NZ_VFPH01000001.1"/>
</dbReference>
<keyword evidence="3" id="KW-0456">Lyase</keyword>
<evidence type="ECO:0000313" key="3">
    <source>
        <dbReference type="EMBL" id="TQM43104.1"/>
    </source>
</evidence>
<dbReference type="Pfam" id="PF12708">
    <property type="entry name" value="Pect-lyase_RHGA_epim"/>
    <property type="match status" value="1"/>
</dbReference>
<dbReference type="InterPro" id="IPR011050">
    <property type="entry name" value="Pectin_lyase_fold/virulence"/>
</dbReference>
<reference evidence="3 4" key="1">
    <citation type="submission" date="2019-06" db="EMBL/GenBank/DDBJ databases">
        <title>Sequencing the genomes of 1000 actinobacteria strains.</title>
        <authorList>
            <person name="Klenk H.-P."/>
        </authorList>
    </citation>
    <scope>NUCLEOTIDE SEQUENCE [LARGE SCALE GENOMIC DNA]</scope>
    <source>
        <strain evidence="3 4">DSM 45511</strain>
    </source>
</reference>
<comment type="caution">
    <text evidence="3">The sequence shown here is derived from an EMBL/GenBank/DDBJ whole genome shotgun (WGS) entry which is preliminary data.</text>
</comment>
<feature type="signal peptide" evidence="1">
    <location>
        <begin position="1"/>
        <end position="25"/>
    </location>
</feature>
<proteinExistence type="predicted"/>
<evidence type="ECO:0000259" key="2">
    <source>
        <dbReference type="Pfam" id="PF12708"/>
    </source>
</evidence>
<name>A0A543GAT2_9PSEU</name>
<dbReference type="InterPro" id="IPR024535">
    <property type="entry name" value="RHGA/B-epi-like_pectate_lyase"/>
</dbReference>
<dbReference type="InterPro" id="IPR006311">
    <property type="entry name" value="TAT_signal"/>
</dbReference>
<dbReference type="InterPro" id="IPR012334">
    <property type="entry name" value="Pectin_lyas_fold"/>
</dbReference>
<feature type="chain" id="PRO_5021881466" evidence="1">
    <location>
        <begin position="26"/>
        <end position="403"/>
    </location>
</feature>
<dbReference type="PROSITE" id="PS51318">
    <property type="entry name" value="TAT"/>
    <property type="match status" value="1"/>
</dbReference>
<organism evidence="3 4">
    <name type="scientific">Pseudonocardia cypriaca</name>
    <dbReference type="NCBI Taxonomy" id="882449"/>
    <lineage>
        <taxon>Bacteria</taxon>
        <taxon>Bacillati</taxon>
        <taxon>Actinomycetota</taxon>
        <taxon>Actinomycetes</taxon>
        <taxon>Pseudonocardiales</taxon>
        <taxon>Pseudonocardiaceae</taxon>
        <taxon>Pseudonocardia</taxon>
    </lineage>
</organism>
<sequence length="403" mass="42560">MADDALSRRRLLAASLGAAAAPGLAACSGQAGGEPVGPAQPQFAASPRNVRDFGAIGDGVADDTQAIARACADSAPVLLHFPAGHYLVSEWPDLPDYSVVTGDGGDVSLIVHNGEGTLIALRDRQRVSFRSIGIFVTTPDATAISLSNSFRCSFDSVVLRGNHLSDNHPQFLGQRGVVLDQNTGGTAFVNSDINNFGVGLVTSCIQNYVTSSKFTSNHVSVLGTGNDHNAGLSLSNVEFVSDTDPRTTNHHIRVDGAANAWWLINVWFEGADVALSIGDRDRGGPAQFGMVNCKVAARSVCLDLIYCRQPYLANVQFGHDLVTHPVELKIDPVGCPEGTAANLISSASDELDPSTFPGTWQVTGRRATDSLVLRDPAGRYWRLAVATDGTVETIALGDGRPPR</sequence>
<dbReference type="GO" id="GO:0016829">
    <property type="term" value="F:lyase activity"/>
    <property type="evidence" value="ECO:0007669"/>
    <property type="project" value="UniProtKB-KW"/>
</dbReference>
<dbReference type="Proteomes" id="UP000319818">
    <property type="component" value="Unassembled WGS sequence"/>
</dbReference>
<protein>
    <submittedName>
        <fullName evidence="3">Pectate lyase-like protein</fullName>
    </submittedName>
</protein>
<dbReference type="AlphaFoldDB" id="A0A543GAT2"/>
<dbReference type="EMBL" id="VFPH01000001">
    <property type="protein sequence ID" value="TQM43104.1"/>
    <property type="molecule type" value="Genomic_DNA"/>
</dbReference>
<keyword evidence="1" id="KW-0732">Signal</keyword>
<gene>
    <name evidence="3" type="ORF">FB388_0445</name>
</gene>
<dbReference type="OrthoDB" id="4478407at2"/>
<evidence type="ECO:0000256" key="1">
    <source>
        <dbReference type="SAM" id="SignalP"/>
    </source>
</evidence>
<feature type="domain" description="Rhamnogalacturonase A/B/Epimerase-like pectate lyase" evidence="2">
    <location>
        <begin position="48"/>
        <end position="115"/>
    </location>
</feature>
<dbReference type="Gene3D" id="2.160.20.10">
    <property type="entry name" value="Single-stranded right-handed beta-helix, Pectin lyase-like"/>
    <property type="match status" value="1"/>
</dbReference>